<dbReference type="EMBL" id="MU128927">
    <property type="protein sequence ID" value="KAF9518164.1"/>
    <property type="molecule type" value="Genomic_DNA"/>
</dbReference>
<evidence type="ECO:0000313" key="2">
    <source>
        <dbReference type="Proteomes" id="UP000886523"/>
    </source>
</evidence>
<organism evidence="1 2">
    <name type="scientific">Hydnum rufescens UP504</name>
    <dbReference type="NCBI Taxonomy" id="1448309"/>
    <lineage>
        <taxon>Eukaryota</taxon>
        <taxon>Fungi</taxon>
        <taxon>Dikarya</taxon>
        <taxon>Basidiomycota</taxon>
        <taxon>Agaricomycotina</taxon>
        <taxon>Agaricomycetes</taxon>
        <taxon>Cantharellales</taxon>
        <taxon>Hydnaceae</taxon>
        <taxon>Hydnum</taxon>
    </lineage>
</organism>
<dbReference type="AlphaFoldDB" id="A0A9P6B5M2"/>
<evidence type="ECO:0008006" key="3">
    <source>
        <dbReference type="Google" id="ProtNLM"/>
    </source>
</evidence>
<comment type="caution">
    <text evidence="1">The sequence shown here is derived from an EMBL/GenBank/DDBJ whole genome shotgun (WGS) entry which is preliminary data.</text>
</comment>
<dbReference type="OrthoDB" id="2758696at2759"/>
<reference evidence="1" key="1">
    <citation type="journal article" date="2020" name="Nat. Commun.">
        <title>Large-scale genome sequencing of mycorrhizal fungi provides insights into the early evolution of symbiotic traits.</title>
        <authorList>
            <person name="Miyauchi S."/>
            <person name="Kiss E."/>
            <person name="Kuo A."/>
            <person name="Drula E."/>
            <person name="Kohler A."/>
            <person name="Sanchez-Garcia M."/>
            <person name="Morin E."/>
            <person name="Andreopoulos B."/>
            <person name="Barry K.W."/>
            <person name="Bonito G."/>
            <person name="Buee M."/>
            <person name="Carver A."/>
            <person name="Chen C."/>
            <person name="Cichocki N."/>
            <person name="Clum A."/>
            <person name="Culley D."/>
            <person name="Crous P.W."/>
            <person name="Fauchery L."/>
            <person name="Girlanda M."/>
            <person name="Hayes R.D."/>
            <person name="Keri Z."/>
            <person name="LaButti K."/>
            <person name="Lipzen A."/>
            <person name="Lombard V."/>
            <person name="Magnuson J."/>
            <person name="Maillard F."/>
            <person name="Murat C."/>
            <person name="Nolan M."/>
            <person name="Ohm R.A."/>
            <person name="Pangilinan J."/>
            <person name="Pereira M.F."/>
            <person name="Perotto S."/>
            <person name="Peter M."/>
            <person name="Pfister S."/>
            <person name="Riley R."/>
            <person name="Sitrit Y."/>
            <person name="Stielow J.B."/>
            <person name="Szollosi G."/>
            <person name="Zifcakova L."/>
            <person name="Stursova M."/>
            <person name="Spatafora J.W."/>
            <person name="Tedersoo L."/>
            <person name="Vaario L.M."/>
            <person name="Yamada A."/>
            <person name="Yan M."/>
            <person name="Wang P."/>
            <person name="Xu J."/>
            <person name="Bruns T."/>
            <person name="Baldrian P."/>
            <person name="Vilgalys R."/>
            <person name="Dunand C."/>
            <person name="Henrissat B."/>
            <person name="Grigoriev I.V."/>
            <person name="Hibbett D."/>
            <person name="Nagy L.G."/>
            <person name="Martin F.M."/>
        </authorList>
    </citation>
    <scope>NUCLEOTIDE SEQUENCE</scope>
    <source>
        <strain evidence="1">UP504</strain>
    </source>
</reference>
<dbReference type="Gene3D" id="3.80.10.10">
    <property type="entry name" value="Ribonuclease Inhibitor"/>
    <property type="match status" value="1"/>
</dbReference>
<accession>A0A9P6B5M2</accession>
<protein>
    <recommendedName>
        <fullName evidence="3">F-box domain-containing protein</fullName>
    </recommendedName>
</protein>
<keyword evidence="2" id="KW-1185">Reference proteome</keyword>
<sequence>MRGTRAHVGRDARRRHNDAVTVNRLPDELIVEIFKQGLYQSNEDTERYLAMLLAICSLWRQIALTTKTVSIALDVEVSEEIVAMDMLKQYLQRAGERTIIDLHLTVRLEASRAMTQNLISVILEHIHRTRTLICGTSIAPFMDAIFPLAGHFPSLEILDVCLVRTDLRATKLLGRNCVAPLKKLTLDGNLEIQLTDVQTEPLIRLDIFTPPRCPHKVHPAPSCDISLPEVTAPIHLPRLARLTIGSPFPLPSSLISAPQLQHLRIFDRAGTNTADVVPANFEQLRSAEIVHIYSSPDHVIRFLRAHKKLVAVTLVFDRALPILKSLVRRYVLEREVQVPLGLLRLRTEVRNELGSCEPVLRELLQSLPGLHLDWDMEDPNSVRGISDLMSSFPGRVSRNWTKRELAMYVQGLLRHQM</sequence>
<evidence type="ECO:0000313" key="1">
    <source>
        <dbReference type="EMBL" id="KAF9518164.1"/>
    </source>
</evidence>
<gene>
    <name evidence="1" type="ORF">BS47DRAFT_1425105</name>
</gene>
<name>A0A9P6B5M2_9AGAM</name>
<dbReference type="InterPro" id="IPR032675">
    <property type="entry name" value="LRR_dom_sf"/>
</dbReference>
<proteinExistence type="predicted"/>
<dbReference type="Proteomes" id="UP000886523">
    <property type="component" value="Unassembled WGS sequence"/>
</dbReference>